<evidence type="ECO:0000256" key="1">
    <source>
        <dbReference type="ARBA" id="ARBA00005836"/>
    </source>
</evidence>
<dbReference type="InterPro" id="IPR047657">
    <property type="entry name" value="PmbA"/>
</dbReference>
<dbReference type="EMBL" id="LNYK01000014">
    <property type="protein sequence ID" value="KTD21705.1"/>
    <property type="molecule type" value="Genomic_DNA"/>
</dbReference>
<sequence length="452" mass="48680">MQISTQNSNIVAIKSTDELMSLMKAVLKKTVDFGASDAAVNVNYDSGFAVDVRMGKVETVTFSEDKGVNVTVYFGQKKGSASTTDTSDAAIESMVKAACEIAQCSAEDPCFGLADPKLINNQYPDLDLLHPWPITPQQAIELAIDCEQQAISFDKRISNSDGVSISTYIFSHGYANTYGCEGVVSGSRHGVSCSLVAKEGEIMQRDYDYTTARSANDLLPLDVLARRAAERAVSRLGAKKIKTQKVPVVFSSRVSAGLFASFVSAISGSNLYRKNSFLVDAIGKRIFPQIIQVYEQPHLSRGLGSAPFDGEGVPTRNNIFIKDGILTQYVLNSYSARKLGLKTTANCGGVFNLTIDPTAGDLEDILQKMGRGLLVTELMGQGVNILTGDYSRGASGFWVEDGQIQHPVEEITIASNLQEMFNSIQAVGKDINPNVTTRCGSVLIAEMMVGGN</sequence>
<dbReference type="PANTHER" id="PTHR43421:SF1">
    <property type="entry name" value="METALLOPROTEASE PMBA"/>
    <property type="match status" value="1"/>
</dbReference>
<dbReference type="SUPFAM" id="SSF111283">
    <property type="entry name" value="Putative modulator of DNA gyrase, PmbA/TldD"/>
    <property type="match status" value="1"/>
</dbReference>
<dbReference type="Pfam" id="PF19289">
    <property type="entry name" value="PmbA_TldD_3rd"/>
    <property type="match status" value="1"/>
</dbReference>
<name>A0A0W0VPL4_9GAMM</name>
<evidence type="ECO:0000313" key="5">
    <source>
        <dbReference type="EMBL" id="KTD21705.1"/>
    </source>
</evidence>
<protein>
    <submittedName>
        <fullName evidence="5">Peptide maturation protein PmbA</fullName>
    </submittedName>
</protein>
<dbReference type="AlphaFoldDB" id="A0A0W0VPL4"/>
<dbReference type="OrthoDB" id="9803618at2"/>
<organism evidence="5 6">
    <name type="scientific">Legionella londiniensis</name>
    <dbReference type="NCBI Taxonomy" id="45068"/>
    <lineage>
        <taxon>Bacteria</taxon>
        <taxon>Pseudomonadati</taxon>
        <taxon>Pseudomonadota</taxon>
        <taxon>Gammaproteobacteria</taxon>
        <taxon>Legionellales</taxon>
        <taxon>Legionellaceae</taxon>
        <taxon>Legionella</taxon>
    </lineage>
</organism>
<dbReference type="PANTHER" id="PTHR43421">
    <property type="entry name" value="METALLOPROTEASE PMBA"/>
    <property type="match status" value="1"/>
</dbReference>
<evidence type="ECO:0000259" key="2">
    <source>
        <dbReference type="Pfam" id="PF01523"/>
    </source>
</evidence>
<proteinExistence type="inferred from homology"/>
<comment type="caution">
    <text evidence="5">The sequence shown here is derived from an EMBL/GenBank/DDBJ whole genome shotgun (WGS) entry which is preliminary data.</text>
</comment>
<dbReference type="InterPro" id="IPR002510">
    <property type="entry name" value="Metalloprtase-TldD/E_N"/>
</dbReference>
<evidence type="ECO:0000259" key="3">
    <source>
        <dbReference type="Pfam" id="PF19289"/>
    </source>
</evidence>
<dbReference type="GO" id="GO:0008237">
    <property type="term" value="F:metallopeptidase activity"/>
    <property type="evidence" value="ECO:0007669"/>
    <property type="project" value="InterPro"/>
</dbReference>
<feature type="domain" description="Metalloprotease TldD/E N-terminal" evidence="2">
    <location>
        <begin position="40"/>
        <end position="102"/>
    </location>
</feature>
<dbReference type="NCBIfam" id="NF008268">
    <property type="entry name" value="PRK11040.1"/>
    <property type="match status" value="1"/>
</dbReference>
<keyword evidence="6" id="KW-1185">Reference proteome</keyword>
<reference evidence="5 6" key="1">
    <citation type="submission" date="2015-11" db="EMBL/GenBank/DDBJ databases">
        <title>Genomic analysis of 38 Legionella species identifies large and diverse effector repertoires.</title>
        <authorList>
            <person name="Burstein D."/>
            <person name="Amaro F."/>
            <person name="Zusman T."/>
            <person name="Lifshitz Z."/>
            <person name="Cohen O."/>
            <person name="Gilbert J.A."/>
            <person name="Pupko T."/>
            <person name="Shuman H.A."/>
            <person name="Segal G."/>
        </authorList>
    </citation>
    <scope>NUCLEOTIDE SEQUENCE [LARGE SCALE GENOMIC DNA]</scope>
    <source>
        <strain evidence="5 6">ATCC 49505</strain>
    </source>
</reference>
<feature type="domain" description="Metalloprotease TldD/E C-terminal" evidence="3">
    <location>
        <begin position="243"/>
        <end position="451"/>
    </location>
</feature>
<gene>
    <name evidence="5" type="ORF">Llon_0870</name>
</gene>
<dbReference type="Gene3D" id="3.30.2290.10">
    <property type="entry name" value="PmbA/TldD superfamily"/>
    <property type="match status" value="1"/>
</dbReference>
<dbReference type="InterPro" id="IPR045570">
    <property type="entry name" value="Metalloprtase-TldD/E_cen_dom"/>
</dbReference>
<dbReference type="RefSeq" id="WP_058528870.1">
    <property type="nucleotide sequence ID" value="NZ_CAAAHZ010000002.1"/>
</dbReference>
<comment type="similarity">
    <text evidence="1">Belongs to the peptidase U62 family.</text>
</comment>
<dbReference type="Proteomes" id="UP000054997">
    <property type="component" value="Unassembled WGS sequence"/>
</dbReference>
<dbReference type="PATRIC" id="fig|45068.5.peg.933"/>
<accession>A0A0W0VPL4</accession>
<evidence type="ECO:0000259" key="4">
    <source>
        <dbReference type="Pfam" id="PF19290"/>
    </source>
</evidence>
<dbReference type="GO" id="GO:0005829">
    <property type="term" value="C:cytosol"/>
    <property type="evidence" value="ECO:0007669"/>
    <property type="project" value="TreeGrafter"/>
</dbReference>
<dbReference type="InterPro" id="IPR036059">
    <property type="entry name" value="TldD/PmbA_sf"/>
</dbReference>
<dbReference type="Pfam" id="PF19290">
    <property type="entry name" value="PmbA_TldD_2nd"/>
    <property type="match status" value="1"/>
</dbReference>
<evidence type="ECO:0000313" key="6">
    <source>
        <dbReference type="Proteomes" id="UP000054997"/>
    </source>
</evidence>
<dbReference type="InterPro" id="IPR045569">
    <property type="entry name" value="Metalloprtase-TldD/E_C"/>
</dbReference>
<dbReference type="STRING" id="45068.Llon_0870"/>
<dbReference type="Pfam" id="PF01523">
    <property type="entry name" value="PmbA_TldD_1st"/>
    <property type="match status" value="1"/>
</dbReference>
<feature type="domain" description="Metalloprotease TldD/E central" evidence="4">
    <location>
        <begin position="130"/>
        <end position="236"/>
    </location>
</feature>
<dbReference type="InterPro" id="IPR035068">
    <property type="entry name" value="TldD/PmbA_N"/>
</dbReference>
<dbReference type="GO" id="GO:0006508">
    <property type="term" value="P:proteolysis"/>
    <property type="evidence" value="ECO:0007669"/>
    <property type="project" value="InterPro"/>
</dbReference>